<dbReference type="Gene3D" id="3.30.450.20">
    <property type="entry name" value="PAS domain"/>
    <property type="match status" value="1"/>
</dbReference>
<dbReference type="PANTHER" id="PTHR46663">
    <property type="entry name" value="DIGUANYLATE CYCLASE DGCT-RELATED"/>
    <property type="match status" value="1"/>
</dbReference>
<dbReference type="EMBL" id="BMLT01000019">
    <property type="protein sequence ID" value="GGO88759.1"/>
    <property type="molecule type" value="Genomic_DNA"/>
</dbReference>
<accession>A0A917ZRF0</accession>
<keyword evidence="2" id="KW-1133">Transmembrane helix</keyword>
<keyword evidence="2" id="KW-0472">Membrane</keyword>
<dbReference type="InterPro" id="IPR029787">
    <property type="entry name" value="Nucleotide_cyclase"/>
</dbReference>
<evidence type="ECO:0000256" key="1">
    <source>
        <dbReference type="ARBA" id="ARBA00001946"/>
    </source>
</evidence>
<dbReference type="SMART" id="SM00267">
    <property type="entry name" value="GGDEF"/>
    <property type="match status" value="1"/>
</dbReference>
<evidence type="ECO:0000256" key="2">
    <source>
        <dbReference type="SAM" id="Phobius"/>
    </source>
</evidence>
<keyword evidence="2" id="KW-0812">Transmembrane</keyword>
<dbReference type="InterPro" id="IPR052163">
    <property type="entry name" value="DGC-Regulatory_Protein"/>
</dbReference>
<dbReference type="NCBIfam" id="TIGR00254">
    <property type="entry name" value="GGDEF"/>
    <property type="match status" value="1"/>
</dbReference>
<evidence type="ECO:0000313" key="5">
    <source>
        <dbReference type="Proteomes" id="UP000599578"/>
    </source>
</evidence>
<gene>
    <name evidence="4" type="ORF">GCM10011348_44960</name>
</gene>
<dbReference type="InterPro" id="IPR000160">
    <property type="entry name" value="GGDEF_dom"/>
</dbReference>
<dbReference type="AlphaFoldDB" id="A0A917ZRF0"/>
<comment type="caution">
    <text evidence="4">The sequence shown here is derived from an EMBL/GenBank/DDBJ whole genome shotgun (WGS) entry which is preliminary data.</text>
</comment>
<dbReference type="CDD" id="cd01949">
    <property type="entry name" value="GGDEF"/>
    <property type="match status" value="1"/>
</dbReference>
<dbReference type="RefSeq" id="WP_188862889.1">
    <property type="nucleotide sequence ID" value="NZ_BMLT01000019.1"/>
</dbReference>
<dbReference type="GO" id="GO:0003824">
    <property type="term" value="F:catalytic activity"/>
    <property type="evidence" value="ECO:0007669"/>
    <property type="project" value="UniProtKB-ARBA"/>
</dbReference>
<evidence type="ECO:0000313" key="4">
    <source>
        <dbReference type="EMBL" id="GGO88759.1"/>
    </source>
</evidence>
<dbReference type="FunFam" id="3.30.70.270:FF:000001">
    <property type="entry name" value="Diguanylate cyclase domain protein"/>
    <property type="match status" value="1"/>
</dbReference>
<sequence>MNFLTLTLGRLSDSVRSLWAEQGGLLAVAVLLLLVACLLLSTLSYRRRLERGGEALRLANRRLSLATSVAGVGVWEWVPDKSRLDWNPVMFRLHGVVPEKDFSLPDWKARLLPDDLSAFEALIARPGAEGRELELRVQRQDDGEVRILKTSCQWQLCAAGWHLVGSQIDITEEQGTKRRLFRDVYRDALTGLQNARALNERLGQQIARHERRRGQQALLFIDLDGFKAVNDTWGHDAGDRLLQGAANRMRLALRHEDQVFRLGGDEFVVLLHGAFEDTGILERIAGKLIGTLSEPYDCDGHWCRVSASIGIARAPGDAQTPEALLKAADTAMYQAKTGGKNRFCFYTDASLCESECQKNVS</sequence>
<name>A0A917ZRF0_9GAMM</name>
<dbReference type="PROSITE" id="PS50887">
    <property type="entry name" value="GGDEF"/>
    <property type="match status" value="1"/>
</dbReference>
<dbReference type="Proteomes" id="UP000599578">
    <property type="component" value="Unassembled WGS sequence"/>
</dbReference>
<proteinExistence type="predicted"/>
<keyword evidence="5" id="KW-1185">Reference proteome</keyword>
<organism evidence="4 5">
    <name type="scientific">Marinobacterium nitratireducens</name>
    <dbReference type="NCBI Taxonomy" id="518897"/>
    <lineage>
        <taxon>Bacteria</taxon>
        <taxon>Pseudomonadati</taxon>
        <taxon>Pseudomonadota</taxon>
        <taxon>Gammaproteobacteria</taxon>
        <taxon>Oceanospirillales</taxon>
        <taxon>Oceanospirillaceae</taxon>
        <taxon>Marinobacterium</taxon>
    </lineage>
</organism>
<protein>
    <recommendedName>
        <fullName evidence="3">GGDEF domain-containing protein</fullName>
    </recommendedName>
</protein>
<dbReference type="InterPro" id="IPR043128">
    <property type="entry name" value="Rev_trsase/Diguanyl_cyclase"/>
</dbReference>
<feature type="domain" description="GGDEF" evidence="3">
    <location>
        <begin position="214"/>
        <end position="348"/>
    </location>
</feature>
<dbReference type="SUPFAM" id="SSF55785">
    <property type="entry name" value="PYP-like sensor domain (PAS domain)"/>
    <property type="match status" value="1"/>
</dbReference>
<dbReference type="Gene3D" id="3.30.70.270">
    <property type="match status" value="1"/>
</dbReference>
<reference evidence="4 5" key="1">
    <citation type="journal article" date="2014" name="Int. J. Syst. Evol. Microbiol.">
        <title>Complete genome sequence of Corynebacterium casei LMG S-19264T (=DSM 44701T), isolated from a smear-ripened cheese.</title>
        <authorList>
            <consortium name="US DOE Joint Genome Institute (JGI-PGF)"/>
            <person name="Walter F."/>
            <person name="Albersmeier A."/>
            <person name="Kalinowski J."/>
            <person name="Ruckert C."/>
        </authorList>
    </citation>
    <scope>NUCLEOTIDE SEQUENCE [LARGE SCALE GENOMIC DNA]</scope>
    <source>
        <strain evidence="4 5">CGMCC 1.7286</strain>
    </source>
</reference>
<comment type="cofactor">
    <cofactor evidence="1">
        <name>Mg(2+)</name>
        <dbReference type="ChEBI" id="CHEBI:18420"/>
    </cofactor>
</comment>
<dbReference type="PANTHER" id="PTHR46663:SF2">
    <property type="entry name" value="GGDEF DOMAIN-CONTAINING PROTEIN"/>
    <property type="match status" value="1"/>
</dbReference>
<dbReference type="Pfam" id="PF00990">
    <property type="entry name" value="GGDEF"/>
    <property type="match status" value="1"/>
</dbReference>
<feature type="transmembrane region" description="Helical" evidence="2">
    <location>
        <begin position="24"/>
        <end position="43"/>
    </location>
</feature>
<dbReference type="InterPro" id="IPR035965">
    <property type="entry name" value="PAS-like_dom_sf"/>
</dbReference>
<dbReference type="SUPFAM" id="SSF55073">
    <property type="entry name" value="Nucleotide cyclase"/>
    <property type="match status" value="1"/>
</dbReference>
<evidence type="ECO:0000259" key="3">
    <source>
        <dbReference type="PROSITE" id="PS50887"/>
    </source>
</evidence>